<keyword evidence="1" id="KW-0812">Transmembrane</keyword>
<keyword evidence="2" id="KW-0732">Signal</keyword>
<protein>
    <submittedName>
        <fullName evidence="3">Uncharacterized protein</fullName>
    </submittedName>
</protein>
<feature type="transmembrane region" description="Helical" evidence="1">
    <location>
        <begin position="350"/>
        <end position="377"/>
    </location>
</feature>
<keyword evidence="1" id="KW-1133">Transmembrane helix</keyword>
<gene>
    <name evidence="3" type="ORF">SEMRO_510_G157320.1</name>
</gene>
<evidence type="ECO:0000256" key="1">
    <source>
        <dbReference type="SAM" id="Phobius"/>
    </source>
</evidence>
<dbReference type="Proteomes" id="UP001153069">
    <property type="component" value="Unassembled WGS sequence"/>
</dbReference>
<feature type="signal peptide" evidence="2">
    <location>
        <begin position="1"/>
        <end position="27"/>
    </location>
</feature>
<organism evidence="3 4">
    <name type="scientific">Seminavis robusta</name>
    <dbReference type="NCBI Taxonomy" id="568900"/>
    <lineage>
        <taxon>Eukaryota</taxon>
        <taxon>Sar</taxon>
        <taxon>Stramenopiles</taxon>
        <taxon>Ochrophyta</taxon>
        <taxon>Bacillariophyta</taxon>
        <taxon>Bacillariophyceae</taxon>
        <taxon>Bacillariophycidae</taxon>
        <taxon>Naviculales</taxon>
        <taxon>Naviculaceae</taxon>
        <taxon>Seminavis</taxon>
    </lineage>
</organism>
<accession>A0A9N8E0T8</accession>
<comment type="caution">
    <text evidence="3">The sequence shown here is derived from an EMBL/GenBank/DDBJ whole genome shotgun (WGS) entry which is preliminary data.</text>
</comment>
<evidence type="ECO:0000313" key="4">
    <source>
        <dbReference type="Proteomes" id="UP001153069"/>
    </source>
</evidence>
<evidence type="ECO:0000256" key="2">
    <source>
        <dbReference type="SAM" id="SignalP"/>
    </source>
</evidence>
<dbReference type="AlphaFoldDB" id="A0A9N8E0T8"/>
<proteinExistence type="predicted"/>
<sequence length="410" mass="43859">MMQRLLLSVAILLLQLPLHIFAGAGWASKLERRKLGLAEDWEISLQEDTDDDERVAHLDFTHGTGGVASYRIYGDPNFDPSTGLTGGTCKTSGGIQQALPTTGLTVTPTIGETESHLSISVDKGTIAGNTDIHKDTIDRGSVTQFCVYFFLSNADAEGNFVEIEIRFIEQQDGSITLTSFEPTRAAPVTREFTSSFGLSAEICNVPSSQGEVVSVCITSSDALVSIASVDSFQFATSDESVTQIAFSGGIASSLTEIEANDGSYFKFNTVLKADFYLGPTSTVIGTGNCILSTGGGRFLAENSSQEDSEDEIPINLAFTIGGRHDIPVDGDEEETERTVYIESRQADLPMIVMVVAALGVSLFASAAALVAVCLVLGRNRTSSSDKKLLKGHVDVDTTDNESCVMSERWL</sequence>
<name>A0A9N8E0T8_9STRA</name>
<feature type="chain" id="PRO_5040212202" evidence="2">
    <location>
        <begin position="28"/>
        <end position="410"/>
    </location>
</feature>
<keyword evidence="4" id="KW-1185">Reference proteome</keyword>
<dbReference type="EMBL" id="CAICTM010000509">
    <property type="protein sequence ID" value="CAB9511944.1"/>
    <property type="molecule type" value="Genomic_DNA"/>
</dbReference>
<keyword evidence="1" id="KW-0472">Membrane</keyword>
<evidence type="ECO:0000313" key="3">
    <source>
        <dbReference type="EMBL" id="CAB9511944.1"/>
    </source>
</evidence>
<reference evidence="3" key="1">
    <citation type="submission" date="2020-06" db="EMBL/GenBank/DDBJ databases">
        <authorList>
            <consortium name="Plant Systems Biology data submission"/>
        </authorList>
    </citation>
    <scope>NUCLEOTIDE SEQUENCE</scope>
    <source>
        <strain evidence="3">D6</strain>
    </source>
</reference>